<keyword evidence="2" id="KW-0812">Transmembrane</keyword>
<reference evidence="3 4" key="1">
    <citation type="submission" date="2021-03" db="EMBL/GenBank/DDBJ databases">
        <authorList>
            <person name="Grouzdev D.S."/>
        </authorList>
    </citation>
    <scope>NUCLEOTIDE SEQUENCE [LARGE SCALE GENOMIC DNA]</scope>
    <source>
        <strain evidence="3 4">M50-1</strain>
    </source>
</reference>
<protein>
    <submittedName>
        <fullName evidence="3">Uncharacterized protein</fullName>
    </submittedName>
</protein>
<sequence>MGFINYFTTAAPEFGTLGWLFFLGQLLGVGAGAYLRFMYIERHPVRQTFLHRLGLGLMVLGGLGTLLVVLRLLNVPTMNMRIWSWLLFLIQLGAAGYVVYYVRNVLPNLIREARLAGVKPGKTGSSRALSGGVGAAPAEPRPVATTGRRDARRERKRKTR</sequence>
<accession>A0ABS4DAG8</accession>
<dbReference type="RefSeq" id="WP_135478431.1">
    <property type="nucleotide sequence ID" value="NZ_SIJK02000019.1"/>
</dbReference>
<evidence type="ECO:0000256" key="1">
    <source>
        <dbReference type="SAM" id="MobiDB-lite"/>
    </source>
</evidence>
<keyword evidence="4" id="KW-1185">Reference proteome</keyword>
<evidence type="ECO:0000313" key="3">
    <source>
        <dbReference type="EMBL" id="MBP1466438.1"/>
    </source>
</evidence>
<gene>
    <name evidence="3" type="ORF">EYB53_012055</name>
</gene>
<organism evidence="3 4">
    <name type="scientific">Candidatus Chloroploca mongolica</name>
    <dbReference type="NCBI Taxonomy" id="2528176"/>
    <lineage>
        <taxon>Bacteria</taxon>
        <taxon>Bacillati</taxon>
        <taxon>Chloroflexota</taxon>
        <taxon>Chloroflexia</taxon>
        <taxon>Chloroflexales</taxon>
        <taxon>Chloroflexineae</taxon>
        <taxon>Oscillochloridaceae</taxon>
        <taxon>Candidatus Chloroploca</taxon>
    </lineage>
</organism>
<evidence type="ECO:0000313" key="4">
    <source>
        <dbReference type="Proteomes" id="UP001193081"/>
    </source>
</evidence>
<proteinExistence type="predicted"/>
<evidence type="ECO:0000256" key="2">
    <source>
        <dbReference type="SAM" id="Phobius"/>
    </source>
</evidence>
<keyword evidence="2" id="KW-1133">Transmembrane helix</keyword>
<feature type="transmembrane region" description="Helical" evidence="2">
    <location>
        <begin position="17"/>
        <end position="37"/>
    </location>
</feature>
<keyword evidence="2" id="KW-0472">Membrane</keyword>
<feature type="region of interest" description="Disordered" evidence="1">
    <location>
        <begin position="119"/>
        <end position="160"/>
    </location>
</feature>
<dbReference type="EMBL" id="SIJK02000019">
    <property type="protein sequence ID" value="MBP1466438.1"/>
    <property type="molecule type" value="Genomic_DNA"/>
</dbReference>
<feature type="transmembrane region" description="Helical" evidence="2">
    <location>
        <begin position="49"/>
        <end position="70"/>
    </location>
</feature>
<dbReference type="Proteomes" id="UP001193081">
    <property type="component" value="Unassembled WGS sequence"/>
</dbReference>
<feature type="transmembrane region" description="Helical" evidence="2">
    <location>
        <begin position="82"/>
        <end position="102"/>
    </location>
</feature>
<name>A0ABS4DAG8_9CHLR</name>
<comment type="caution">
    <text evidence="3">The sequence shown here is derived from an EMBL/GenBank/DDBJ whole genome shotgun (WGS) entry which is preliminary data.</text>
</comment>